<accession>G0U4H6</accession>
<dbReference type="EMBL" id="HE573026">
    <property type="protein sequence ID" value="CCC52340.1"/>
    <property type="molecule type" value="Genomic_DNA"/>
</dbReference>
<organism evidence="2">
    <name type="scientific">Trypanosoma vivax (strain Y486)</name>
    <dbReference type="NCBI Taxonomy" id="1055687"/>
    <lineage>
        <taxon>Eukaryota</taxon>
        <taxon>Discoba</taxon>
        <taxon>Euglenozoa</taxon>
        <taxon>Kinetoplastea</taxon>
        <taxon>Metakinetoplastina</taxon>
        <taxon>Trypanosomatida</taxon>
        <taxon>Trypanosomatidae</taxon>
        <taxon>Trypanosoma</taxon>
        <taxon>Duttonella</taxon>
    </lineage>
</organism>
<reference evidence="2" key="1">
    <citation type="journal article" date="2012" name="Proc. Natl. Acad. Sci. U.S.A.">
        <title>Antigenic diversity is generated by distinct evolutionary mechanisms in African trypanosome species.</title>
        <authorList>
            <person name="Jackson A.P."/>
            <person name="Berry A."/>
            <person name="Aslett M."/>
            <person name="Allison H.C."/>
            <person name="Burton P."/>
            <person name="Vavrova-Anderson J."/>
            <person name="Brown R."/>
            <person name="Browne H."/>
            <person name="Corton N."/>
            <person name="Hauser H."/>
            <person name="Gamble J."/>
            <person name="Gilderthorp R."/>
            <person name="Marcello L."/>
            <person name="McQuillan J."/>
            <person name="Otto T.D."/>
            <person name="Quail M.A."/>
            <person name="Sanders M.J."/>
            <person name="van Tonder A."/>
            <person name="Ginger M.L."/>
            <person name="Field M.C."/>
            <person name="Barry J.D."/>
            <person name="Hertz-Fowler C."/>
            <person name="Berriman M."/>
        </authorList>
    </citation>
    <scope>NUCLEOTIDE SEQUENCE</scope>
    <source>
        <strain evidence="2">Y486</strain>
    </source>
</reference>
<gene>
    <name evidence="2" type="ORF">TVY486_1013830</name>
</gene>
<dbReference type="AlphaFoldDB" id="G0U4H6"/>
<proteinExistence type="predicted"/>
<dbReference type="OMA" id="LRIATCY"/>
<sequence length="117" mass="12663">MDGSATDSVPPRAKPLGVANAVPTRKKNAALLRIATCYAQTPTGYREFLFMGPLLLLGLCIAYISPHLISLEKCTGGLTPNTVPMSEYHLDPVYNEKGELTAYRRILNKRPDGSSGV</sequence>
<name>G0U4H6_TRYVY</name>
<evidence type="ECO:0000256" key="1">
    <source>
        <dbReference type="SAM" id="Phobius"/>
    </source>
</evidence>
<keyword evidence="1" id="KW-0472">Membrane</keyword>
<keyword evidence="1" id="KW-1133">Transmembrane helix</keyword>
<feature type="transmembrane region" description="Helical" evidence="1">
    <location>
        <begin position="48"/>
        <end position="65"/>
    </location>
</feature>
<keyword evidence="1" id="KW-0812">Transmembrane</keyword>
<protein>
    <submittedName>
        <fullName evidence="2">Uncharacterized protein</fullName>
    </submittedName>
</protein>
<dbReference type="VEuPathDB" id="TriTrypDB:TvY486_1013830"/>
<evidence type="ECO:0000313" key="2">
    <source>
        <dbReference type="EMBL" id="CCC52340.1"/>
    </source>
</evidence>